<feature type="region of interest" description="Disordered" evidence="1">
    <location>
        <begin position="1"/>
        <end position="31"/>
    </location>
</feature>
<dbReference type="EMBL" id="JAHDVG010000487">
    <property type="protein sequence ID" value="KAH1166334.1"/>
    <property type="molecule type" value="Genomic_DNA"/>
</dbReference>
<evidence type="ECO:0000313" key="2">
    <source>
        <dbReference type="EMBL" id="KAH1166334.1"/>
    </source>
</evidence>
<comment type="caution">
    <text evidence="2">The sequence shown here is derived from an EMBL/GenBank/DDBJ whole genome shotgun (WGS) entry which is preliminary data.</text>
</comment>
<feature type="compositionally biased region" description="Basic and acidic residues" evidence="1">
    <location>
        <begin position="1"/>
        <end position="22"/>
    </location>
</feature>
<sequence>MQENHKSEHLPKAAGRPRERNPARTTPPAMALHSLRASQLSPALPAQSPCTRGEGAALALDVNRNLCSLHIPAQPARTSTNASLLEPCKPSSFQAARDPRAVQADGGGRDFEPFSQKPWGSQTACPRTLISSHIAGQGAVMTTVLGTNQTPAVARAGSRHQQTKHVLGAAHFQGRHSGHLSPPAPNSGGKSLELVLAAARGGSLGPLRLTPWGAVPHLVAGLGRLQVGWEPPHGAHRAACRCRRAAAPQHRSRGWAKCPESPRDCSRVARSSSSSRTIEGGALPCGACVPLSGAPLPLGLPCPGSSAPARVVPQLCPPGSRPILEVGALAGRTLG</sequence>
<gene>
    <name evidence="2" type="ORF">KIL84_015506</name>
</gene>
<evidence type="ECO:0000313" key="3">
    <source>
        <dbReference type="Proteomes" id="UP000827986"/>
    </source>
</evidence>
<evidence type="ECO:0000256" key="1">
    <source>
        <dbReference type="SAM" id="MobiDB-lite"/>
    </source>
</evidence>
<dbReference type="Proteomes" id="UP000827986">
    <property type="component" value="Unassembled WGS sequence"/>
</dbReference>
<reference evidence="2" key="1">
    <citation type="submission" date="2021-09" db="EMBL/GenBank/DDBJ databases">
        <title>The genome of Mauremys mutica provides insights into the evolution of semi-aquatic lifestyle.</title>
        <authorList>
            <person name="Gong S."/>
            <person name="Gao Y."/>
        </authorList>
    </citation>
    <scope>NUCLEOTIDE SEQUENCE</scope>
    <source>
        <strain evidence="2">MM-2020</strain>
        <tissue evidence="2">Muscle</tissue>
    </source>
</reference>
<name>A0A9D4APZ7_9SAUR</name>
<proteinExistence type="predicted"/>
<dbReference type="AlphaFoldDB" id="A0A9D4APZ7"/>
<organism evidence="2 3">
    <name type="scientific">Mauremys mutica</name>
    <name type="common">yellowpond turtle</name>
    <dbReference type="NCBI Taxonomy" id="74926"/>
    <lineage>
        <taxon>Eukaryota</taxon>
        <taxon>Metazoa</taxon>
        <taxon>Chordata</taxon>
        <taxon>Craniata</taxon>
        <taxon>Vertebrata</taxon>
        <taxon>Euteleostomi</taxon>
        <taxon>Archelosauria</taxon>
        <taxon>Testudinata</taxon>
        <taxon>Testudines</taxon>
        <taxon>Cryptodira</taxon>
        <taxon>Durocryptodira</taxon>
        <taxon>Testudinoidea</taxon>
        <taxon>Geoemydidae</taxon>
        <taxon>Geoemydinae</taxon>
        <taxon>Mauremys</taxon>
    </lineage>
</organism>
<protein>
    <submittedName>
        <fullName evidence="2">Uncharacterized protein</fullName>
    </submittedName>
</protein>
<accession>A0A9D4APZ7</accession>
<keyword evidence="3" id="KW-1185">Reference proteome</keyword>